<dbReference type="RefSeq" id="WP_015896634.1">
    <property type="nucleotide sequence ID" value="NC_012483.1"/>
</dbReference>
<dbReference type="HOGENOM" id="CLU_002755_1_2_0"/>
<name>C1F6K0_ACIC5</name>
<evidence type="ECO:0000256" key="1">
    <source>
        <dbReference type="ARBA" id="ARBA00004651"/>
    </source>
</evidence>
<dbReference type="SUPFAM" id="SSF82714">
    <property type="entry name" value="Multidrug efflux transporter AcrB TolC docking domain, DN and DC subdomains"/>
    <property type="match status" value="2"/>
</dbReference>
<evidence type="ECO:0000256" key="7">
    <source>
        <dbReference type="ARBA" id="ARBA00023136"/>
    </source>
</evidence>
<dbReference type="GO" id="GO:0008324">
    <property type="term" value="F:monoatomic cation transmembrane transporter activity"/>
    <property type="evidence" value="ECO:0007669"/>
    <property type="project" value="InterPro"/>
</dbReference>
<evidence type="ECO:0000313" key="9">
    <source>
        <dbReference type="EMBL" id="ACO33212.1"/>
    </source>
</evidence>
<evidence type="ECO:0000256" key="3">
    <source>
        <dbReference type="ARBA" id="ARBA00022448"/>
    </source>
</evidence>
<sequence length="1049" mass="115132">MIQKIVDLALRQRFLILAIGALLLAWGAISFYNLPIEAYPDVAPQWVQVIAQWPGHAPEEIEKQITLPIETHMNGIRNMTNIRSHTMFGLAVISMTFSGHSNDQWNREQVLERLSDVTLPNGVTPQIGPDYSPVGQIYWYTLRSTNPKYDPMELKALQDWVINRRMKSVPGVVGDSSFGGMTREYQVRLDPDKLTEYGLSIGDVEQSLKENNYNAGGGFIEHGQQMFDVRVIGMMQNTTDIANTVLKQVNGTPVHVSDVGRVVEGHVVRLGRIGETVRKSGGTIVDNNDVVEGIVLLQKGAPTEATLKGIEKEVKYLNAHVLPKGVKIVPYLDRSTLIHFTTHTVLTNLTIGFLLVTVILFIFLGNARSAFIVAGTIPFSLLFAATCLNTRHIPANLLSLGALDFGMVVDGTVMMVENIFRVLCHDDGKKLTKFELIGFAAHEIQRPVFFAVIIIIVAYLPIFALPGVSGLLFTPMAWTVSFALLGALIFALIVAPVLSSFLFKPGMREWHNPVLVYLETQYAKGLSWCLQHRRAVLWSSGGLFLVMVLLGMSGVIGSEFLPHLDEGAIWVRGMLPMSTGPTMGAEVAHKTRLILASFPETTMVVSQDGRPDDGTSASGFFNTQYYVGLKPQSEWPMPYRSSKALLIEAMDKKLKEEIPYAGWNFSQPIQDNVDEAVSGVRGENGVKVFGPDLKVLAEKAKEVQAALNTVPGVVDTGIYHVMGQPNVNITVSRSLASRYGISVSAIRQAVEGAVGGKVVSQILRGDERFPLSVRYEKQDRTSVQAIASIRILSPSGARVSLGQLCHISIQEGPSTIFRNNNERFIPIKFGVRGRDLGSTVKQAMQVVQSKVKLPQGYHFVWAGEYTSEQQADHRLDEIIPIAIIGIALLLYFAFNSFKWVFIILLDVALAPLGGLLALLVTHTYFSVSSGVGLLALFGVSIQIGMIMLEYINQLRSRGHSIEEAALEAARVRLRPILMTMLVATLGLLPAAMSHAIGSDAQRPFAIVIVGGLTLTLVISLFLLPTLYVVLAGPNDKLPMEEEDPVEQHA</sequence>
<proteinExistence type="inferred from homology"/>
<keyword evidence="6 8" id="KW-1133">Transmembrane helix</keyword>
<feature type="transmembrane region" description="Helical" evidence="8">
    <location>
        <begin position="973"/>
        <end position="992"/>
    </location>
</feature>
<feature type="transmembrane region" description="Helical" evidence="8">
    <location>
        <begin position="901"/>
        <end position="925"/>
    </location>
</feature>
<dbReference type="Proteomes" id="UP000002207">
    <property type="component" value="Chromosome"/>
</dbReference>
<feature type="transmembrane region" description="Helical" evidence="8">
    <location>
        <begin position="448"/>
        <end position="468"/>
    </location>
</feature>
<dbReference type="PANTHER" id="PTHR32063">
    <property type="match status" value="1"/>
</dbReference>
<gene>
    <name evidence="9" type="primary">czcA</name>
    <name evidence="9" type="ordered locus">ACP_1502</name>
</gene>
<dbReference type="NCBIfam" id="TIGR00914">
    <property type="entry name" value="2A0601"/>
    <property type="match status" value="1"/>
</dbReference>
<comment type="similarity">
    <text evidence="2">Belongs to the resistance-nodulation-cell division (RND) (TC 2.A.6) family.</text>
</comment>
<dbReference type="InParanoid" id="C1F6K0"/>
<evidence type="ECO:0000256" key="4">
    <source>
        <dbReference type="ARBA" id="ARBA00022475"/>
    </source>
</evidence>
<dbReference type="SUPFAM" id="SSF82693">
    <property type="entry name" value="Multidrug efflux transporter AcrB pore domain, PN1, PN2, PC1 and PC2 subdomains"/>
    <property type="match status" value="2"/>
</dbReference>
<dbReference type="InterPro" id="IPR001036">
    <property type="entry name" value="Acrflvin-R"/>
</dbReference>
<feature type="transmembrane region" description="Helical" evidence="8">
    <location>
        <begin position="878"/>
        <end position="894"/>
    </location>
</feature>
<dbReference type="Pfam" id="PF00873">
    <property type="entry name" value="ACR_tran"/>
    <property type="match status" value="1"/>
</dbReference>
<dbReference type="PANTHER" id="PTHR32063:SF12">
    <property type="entry name" value="CATION EFFLUX SYSTEM PROTEIN"/>
    <property type="match status" value="1"/>
</dbReference>
<dbReference type="EMBL" id="CP001472">
    <property type="protein sequence ID" value="ACO33212.1"/>
    <property type="molecule type" value="Genomic_DNA"/>
</dbReference>
<reference evidence="9 10" key="1">
    <citation type="journal article" date="2009" name="Appl. Environ. Microbiol.">
        <title>Three genomes from the phylum Acidobacteria provide insight into the lifestyles of these microorganisms in soils.</title>
        <authorList>
            <person name="Ward N.L."/>
            <person name="Challacombe J.F."/>
            <person name="Janssen P.H."/>
            <person name="Henrissat B."/>
            <person name="Coutinho P.M."/>
            <person name="Wu M."/>
            <person name="Xie G."/>
            <person name="Haft D.H."/>
            <person name="Sait M."/>
            <person name="Badger J."/>
            <person name="Barabote R.D."/>
            <person name="Bradley B."/>
            <person name="Brettin T.S."/>
            <person name="Brinkac L.M."/>
            <person name="Bruce D."/>
            <person name="Creasy T."/>
            <person name="Daugherty S.C."/>
            <person name="Davidsen T.M."/>
            <person name="DeBoy R.T."/>
            <person name="Detter J.C."/>
            <person name="Dodson R.J."/>
            <person name="Durkin A.S."/>
            <person name="Ganapathy A."/>
            <person name="Gwinn-Giglio M."/>
            <person name="Han C.S."/>
            <person name="Khouri H."/>
            <person name="Kiss H."/>
            <person name="Kothari S.P."/>
            <person name="Madupu R."/>
            <person name="Nelson K.E."/>
            <person name="Nelson W.C."/>
            <person name="Paulsen I."/>
            <person name="Penn K."/>
            <person name="Ren Q."/>
            <person name="Rosovitz M.J."/>
            <person name="Selengut J.D."/>
            <person name="Shrivastava S."/>
            <person name="Sullivan S.A."/>
            <person name="Tapia R."/>
            <person name="Thompson L.S."/>
            <person name="Watkins K.L."/>
            <person name="Yang Q."/>
            <person name="Yu C."/>
            <person name="Zafar N."/>
            <person name="Zhou L."/>
            <person name="Kuske C.R."/>
        </authorList>
    </citation>
    <scope>NUCLEOTIDE SEQUENCE [LARGE SCALE GENOMIC DNA]</scope>
    <source>
        <strain evidence="10">ATCC 51196 / DSM 11244 / BCRC 80197 / JCM 7670 / NBRC 15755 / NCIMB 13165 / 161</strain>
    </source>
</reference>
<evidence type="ECO:0000256" key="6">
    <source>
        <dbReference type="ARBA" id="ARBA00022989"/>
    </source>
</evidence>
<evidence type="ECO:0000256" key="8">
    <source>
        <dbReference type="SAM" id="Phobius"/>
    </source>
</evidence>
<keyword evidence="4" id="KW-1003">Cell membrane</keyword>
<dbReference type="PRINTS" id="PR00702">
    <property type="entry name" value="ACRIFLAVINRP"/>
</dbReference>
<feature type="transmembrane region" description="Helical" evidence="8">
    <location>
        <begin position="535"/>
        <end position="556"/>
    </location>
</feature>
<dbReference type="Gene3D" id="3.30.2090.10">
    <property type="entry name" value="Multidrug efflux transporter AcrB TolC docking domain, DN and DC subdomains"/>
    <property type="match status" value="2"/>
</dbReference>
<evidence type="ECO:0000313" key="10">
    <source>
        <dbReference type="Proteomes" id="UP000002207"/>
    </source>
</evidence>
<dbReference type="Gene3D" id="3.30.70.1430">
    <property type="entry name" value="Multidrug efflux transporter AcrB pore domain"/>
    <property type="match status" value="2"/>
</dbReference>
<keyword evidence="7 8" id="KW-0472">Membrane</keyword>
<organism evidence="9 10">
    <name type="scientific">Acidobacterium capsulatum (strain ATCC 51196 / DSM 11244 / BCRC 80197 / JCM 7670 / NBRC 15755 / NCIMB 13165 / 161)</name>
    <dbReference type="NCBI Taxonomy" id="240015"/>
    <lineage>
        <taxon>Bacteria</taxon>
        <taxon>Pseudomonadati</taxon>
        <taxon>Acidobacteriota</taxon>
        <taxon>Terriglobia</taxon>
        <taxon>Terriglobales</taxon>
        <taxon>Acidobacteriaceae</taxon>
        <taxon>Acidobacterium</taxon>
    </lineage>
</organism>
<dbReference type="GO" id="GO:0005886">
    <property type="term" value="C:plasma membrane"/>
    <property type="evidence" value="ECO:0007669"/>
    <property type="project" value="UniProtKB-SubCell"/>
</dbReference>
<evidence type="ECO:0000256" key="2">
    <source>
        <dbReference type="ARBA" id="ARBA00010942"/>
    </source>
</evidence>
<keyword evidence="3" id="KW-0813">Transport</keyword>
<feature type="transmembrane region" description="Helical" evidence="8">
    <location>
        <begin position="371"/>
        <end position="391"/>
    </location>
</feature>
<feature type="transmembrane region" description="Helical" evidence="8">
    <location>
        <begin position="480"/>
        <end position="503"/>
    </location>
</feature>
<protein>
    <submittedName>
        <fullName evidence="9">Heavy metal efflux pump, CzcA family</fullName>
    </submittedName>
</protein>
<feature type="transmembrane region" description="Helical" evidence="8">
    <location>
        <begin position="345"/>
        <end position="364"/>
    </location>
</feature>
<evidence type="ECO:0000256" key="5">
    <source>
        <dbReference type="ARBA" id="ARBA00022692"/>
    </source>
</evidence>
<accession>C1F6K0</accession>
<dbReference type="SUPFAM" id="SSF82866">
    <property type="entry name" value="Multidrug efflux transporter AcrB transmembrane domain"/>
    <property type="match status" value="2"/>
</dbReference>
<dbReference type="InterPro" id="IPR004763">
    <property type="entry name" value="CusA-like"/>
</dbReference>
<dbReference type="Gene3D" id="3.30.70.1440">
    <property type="entry name" value="Multidrug efflux transporter AcrB pore domain"/>
    <property type="match status" value="1"/>
</dbReference>
<feature type="transmembrane region" description="Helical" evidence="8">
    <location>
        <begin position="931"/>
        <end position="952"/>
    </location>
</feature>
<comment type="subcellular location">
    <subcellularLocation>
        <location evidence="1">Cell membrane</location>
        <topology evidence="1">Multi-pass membrane protein</topology>
    </subcellularLocation>
</comment>
<dbReference type="OrthoDB" id="9757876at2"/>
<dbReference type="Gene3D" id="3.30.70.1320">
    <property type="entry name" value="Multidrug efflux transporter AcrB pore domain like"/>
    <property type="match status" value="1"/>
</dbReference>
<dbReference type="eggNOG" id="COG3696">
    <property type="taxonomic scope" value="Bacteria"/>
</dbReference>
<keyword evidence="5 8" id="KW-0812">Transmembrane</keyword>
<dbReference type="AlphaFoldDB" id="C1F6K0"/>
<dbReference type="Gene3D" id="1.20.1640.10">
    <property type="entry name" value="Multidrug efflux transporter AcrB transmembrane domain"/>
    <property type="match status" value="2"/>
</dbReference>
<keyword evidence="10" id="KW-1185">Reference proteome</keyword>
<dbReference type="STRING" id="240015.ACP_1502"/>
<feature type="transmembrane region" description="Helical" evidence="8">
    <location>
        <begin position="1004"/>
        <end position="1030"/>
    </location>
</feature>
<feature type="transmembrane region" description="Helical" evidence="8">
    <location>
        <begin position="397"/>
        <end position="420"/>
    </location>
</feature>
<dbReference type="InterPro" id="IPR027463">
    <property type="entry name" value="AcrB_DN_DC_subdom"/>
</dbReference>
<dbReference type="KEGG" id="aca:ACP_1502"/>
<dbReference type="GO" id="GO:0042910">
    <property type="term" value="F:xenobiotic transmembrane transporter activity"/>
    <property type="evidence" value="ECO:0007669"/>
    <property type="project" value="TreeGrafter"/>
</dbReference>